<dbReference type="SUPFAM" id="SSF53474">
    <property type="entry name" value="alpha/beta-Hydrolases"/>
    <property type="match status" value="1"/>
</dbReference>
<evidence type="ECO:0000259" key="1">
    <source>
        <dbReference type="Pfam" id="PF00561"/>
    </source>
</evidence>
<dbReference type="EMBL" id="FMUR01000026">
    <property type="protein sequence ID" value="SCY56005.1"/>
    <property type="molecule type" value="Genomic_DNA"/>
</dbReference>
<dbReference type="PANTHER" id="PTHR42886:SF64">
    <property type="entry name" value="HYDROLASE"/>
    <property type="match status" value="1"/>
</dbReference>
<dbReference type="RefSeq" id="WP_074463450.1">
    <property type="nucleotide sequence ID" value="NZ_FMUR01000026.1"/>
</dbReference>
<organism evidence="2 3">
    <name type="scientific">Butyrivibrio hungatei</name>
    <dbReference type="NCBI Taxonomy" id="185008"/>
    <lineage>
        <taxon>Bacteria</taxon>
        <taxon>Bacillati</taxon>
        <taxon>Bacillota</taxon>
        <taxon>Clostridia</taxon>
        <taxon>Lachnospirales</taxon>
        <taxon>Lachnospiraceae</taxon>
        <taxon>Butyrivibrio</taxon>
    </lineage>
</organism>
<dbReference type="PANTHER" id="PTHR42886">
    <property type="entry name" value="RE40534P-RELATED"/>
    <property type="match status" value="1"/>
</dbReference>
<dbReference type="OrthoDB" id="59888at2"/>
<feature type="domain" description="AB hydrolase-1" evidence="1">
    <location>
        <begin position="70"/>
        <end position="169"/>
    </location>
</feature>
<dbReference type="InterPro" id="IPR000073">
    <property type="entry name" value="AB_hydrolase_1"/>
</dbReference>
<keyword evidence="3" id="KW-1185">Reference proteome</keyword>
<proteinExistence type="predicted"/>
<protein>
    <submittedName>
        <fullName evidence="2">Pimeloyl-ACP methyl ester carboxylesterase</fullName>
    </submittedName>
</protein>
<dbReference type="AlphaFoldDB" id="A0A1G5GWK6"/>
<dbReference type="InterPro" id="IPR029058">
    <property type="entry name" value="AB_hydrolase_fold"/>
</dbReference>
<evidence type="ECO:0000313" key="2">
    <source>
        <dbReference type="EMBL" id="SCY56005.1"/>
    </source>
</evidence>
<accession>A0A1G5GWK6</accession>
<name>A0A1G5GWK6_9FIRM</name>
<evidence type="ECO:0000313" key="3">
    <source>
        <dbReference type="Proteomes" id="UP000183047"/>
    </source>
</evidence>
<reference evidence="3" key="1">
    <citation type="submission" date="2016-10" db="EMBL/GenBank/DDBJ databases">
        <authorList>
            <person name="Varghese N."/>
            <person name="Submissions S."/>
        </authorList>
    </citation>
    <scope>NUCLEOTIDE SEQUENCE [LARGE SCALE GENOMIC DNA]</scope>
    <source>
        <strain evidence="3">XBD2006</strain>
    </source>
</reference>
<sequence length="321" mass="36829">MNILKMIGKVLAMLLGVVIVLLSLTSIYYRFKVHNIMNQLKKNGYCNLVSAGDYKLNTLKVGNENGKHKIVCCSGLYDGTMNFSWRKMTKSIEEDNQLIFIDRAGYGFSEDTKTDRTVEQIVEDYRTVLKNMGEEGPYILLAHSISGLYVSYWQNKYPDEIESVIIMDGTLYIDEERENYSNNRSRIFYAAEKVGLQSIIMKNVYGALADIDNMTGKELDMNVYMFSKTTGTHAIMSESNLIYQNAKNVIDNLKPNDIPKIYIDASNAFDENPEKKEKKWIPYEEKIGNCELVPLYGKHAIYMDRTEECAKIIKDHIDSLK</sequence>
<dbReference type="Pfam" id="PF00561">
    <property type="entry name" value="Abhydrolase_1"/>
    <property type="match status" value="1"/>
</dbReference>
<dbReference type="Gene3D" id="3.40.50.1820">
    <property type="entry name" value="alpha/beta hydrolase"/>
    <property type="match status" value="1"/>
</dbReference>
<dbReference type="Proteomes" id="UP000183047">
    <property type="component" value="Unassembled WGS sequence"/>
</dbReference>
<gene>
    <name evidence="2" type="ORF">SAMN02910451_03085</name>
</gene>